<dbReference type="RefSeq" id="WP_064801831.1">
    <property type="nucleotide sequence ID" value="NZ_CP016022.1"/>
</dbReference>
<sequence length="385" mass="40703">MIIHRTICAAAALLLVTAAHAEIVVGVSLSTTGPSASLGITQKNSLAFYPDTIGGEKLRLVLVDDASDPSTGARMARKLVTEDHVDLIVGSSAVAPSIAIAEVATESQTPQLSLAPVELKPGKGDWTYRLAQPISLMAEAIAARMASSGVKTVGFIGFADAYGESWLKDFTAAATPRGLKVVDVERYARADTNVTGQVAKLISFKPDAVLVAGAGTGAALPHTSLRDRGYAGPIYQTHGAATKDLIRIGGKAVDGAILPAGPVIVAEQLPDSHPSKKTALEYVTRYEKTYGPDSRTQFGAHTWDALQVLQRIVPVALKTAKPGTPEFRRALKHALETEHDIVVSHGVLNYTAADHFGFDARGRVLLTVDHGKWKLLPADQAVVKN</sequence>
<evidence type="ECO:0000259" key="3">
    <source>
        <dbReference type="Pfam" id="PF13458"/>
    </source>
</evidence>
<dbReference type="InterPro" id="IPR051010">
    <property type="entry name" value="BCAA_transport"/>
</dbReference>
<dbReference type="InterPro" id="IPR028081">
    <property type="entry name" value="Leu-bd"/>
</dbReference>
<dbReference type="PANTHER" id="PTHR30483:SF38">
    <property type="entry name" value="BLR7848 PROTEIN"/>
    <property type="match status" value="1"/>
</dbReference>
<dbReference type="OrthoDB" id="5290698at2"/>
<dbReference type="CDD" id="cd06333">
    <property type="entry name" value="PBP1_ABC_RPA1789-like"/>
    <property type="match status" value="1"/>
</dbReference>
<name>A0A191ZTM4_9RALS</name>
<protein>
    <submittedName>
        <fullName evidence="4">Branched-chain amino acid ABC transporter substrate-binding protein</fullName>
    </submittedName>
</protein>
<dbReference type="Pfam" id="PF13458">
    <property type="entry name" value="Peripla_BP_6"/>
    <property type="match status" value="1"/>
</dbReference>
<dbReference type="Gene3D" id="3.40.50.2300">
    <property type="match status" value="2"/>
</dbReference>
<gene>
    <name evidence="4" type="ORF">A9Y76_02870</name>
</gene>
<dbReference type="InterPro" id="IPR028082">
    <property type="entry name" value="Peripla_BP_I"/>
</dbReference>
<keyword evidence="5" id="KW-1185">Reference proteome</keyword>
<evidence type="ECO:0000256" key="1">
    <source>
        <dbReference type="ARBA" id="ARBA00010062"/>
    </source>
</evidence>
<proteinExistence type="inferred from homology"/>
<dbReference type="STRING" id="190721.ACS15_0634"/>
<evidence type="ECO:0000313" key="5">
    <source>
        <dbReference type="Proteomes" id="UP000078572"/>
    </source>
</evidence>
<dbReference type="AlphaFoldDB" id="A0A191ZTM4"/>
<dbReference type="SUPFAM" id="SSF53822">
    <property type="entry name" value="Periplasmic binding protein-like I"/>
    <property type="match status" value="1"/>
</dbReference>
<dbReference type="EMBL" id="CP016022">
    <property type="protein sequence ID" value="ANJ71485.1"/>
    <property type="molecule type" value="Genomic_DNA"/>
</dbReference>
<dbReference type="Proteomes" id="UP000078572">
    <property type="component" value="Chromosome 1"/>
</dbReference>
<reference evidence="5" key="1">
    <citation type="submission" date="2016-06" db="EMBL/GenBank/DDBJ databases">
        <authorList>
            <person name="Xu Y."/>
            <person name="Nagy A."/>
            <person name="Yan X."/>
            <person name="Kim S.W."/>
            <person name="Haley B."/>
            <person name="Liu N.T."/>
            <person name="Nou X."/>
        </authorList>
    </citation>
    <scope>NUCLEOTIDE SEQUENCE [LARGE SCALE GENOMIC DNA]</scope>
    <source>
        <strain evidence="5">ATCC 49129</strain>
    </source>
</reference>
<evidence type="ECO:0000256" key="2">
    <source>
        <dbReference type="ARBA" id="ARBA00022729"/>
    </source>
</evidence>
<feature type="domain" description="Leucine-binding protein" evidence="3">
    <location>
        <begin position="22"/>
        <end position="336"/>
    </location>
</feature>
<keyword evidence="2" id="KW-0732">Signal</keyword>
<evidence type="ECO:0000313" key="4">
    <source>
        <dbReference type="EMBL" id="ANJ71485.1"/>
    </source>
</evidence>
<comment type="similarity">
    <text evidence="1">Belongs to the leucine-binding protein family.</text>
</comment>
<accession>A0A191ZTM4</accession>
<organism evidence="4 5">
    <name type="scientific">Ralstonia insidiosa</name>
    <dbReference type="NCBI Taxonomy" id="190721"/>
    <lineage>
        <taxon>Bacteria</taxon>
        <taxon>Pseudomonadati</taxon>
        <taxon>Pseudomonadota</taxon>
        <taxon>Betaproteobacteria</taxon>
        <taxon>Burkholderiales</taxon>
        <taxon>Burkholderiaceae</taxon>
        <taxon>Ralstonia</taxon>
    </lineage>
</organism>
<dbReference type="GeneID" id="61524951"/>
<dbReference type="PANTHER" id="PTHR30483">
    <property type="entry name" value="LEUCINE-SPECIFIC-BINDING PROTEIN"/>
    <property type="match status" value="1"/>
</dbReference>